<dbReference type="InterPro" id="IPR001841">
    <property type="entry name" value="Znf_RING"/>
</dbReference>
<evidence type="ECO:0000313" key="7">
    <source>
        <dbReference type="EMBL" id="KNE91436.1"/>
    </source>
</evidence>
<dbReference type="Pfam" id="PF13639">
    <property type="entry name" value="zf-RING_2"/>
    <property type="match status" value="1"/>
</dbReference>
<dbReference type="AlphaFoldDB" id="A0A0L0UWW5"/>
<dbReference type="PROSITE" id="PS50089">
    <property type="entry name" value="ZF_RING_2"/>
    <property type="match status" value="1"/>
</dbReference>
<comment type="caution">
    <text evidence="7">The sequence shown here is derived from an EMBL/GenBank/DDBJ whole genome shotgun (WGS) entry which is preliminary data.</text>
</comment>
<dbReference type="GO" id="GO:0008270">
    <property type="term" value="F:zinc ion binding"/>
    <property type="evidence" value="ECO:0007669"/>
    <property type="project" value="UniProtKB-KW"/>
</dbReference>
<sequence>MHLSVVSVNGLYPSLDMVFALLFHLILIGQCVGMRLADASPSKLDCLEENRLDVSSSHHAIRIDSIKSSALELREPSCSHVQSLDDLTGHLDNQAENNELLDIVCHDGLMGNGVEESHTQMSYLSSLYRYLNLFQKPATTKKKQATCSLCLENITWKQDSDPHIHLWETCQHPFCKECIKPWLEQEGEDATCPNCRLKISPVIYNPQCIMTMMGVYVLAFITLGLTFHRTFA</sequence>
<dbReference type="SUPFAM" id="SSF57850">
    <property type="entry name" value="RING/U-box"/>
    <property type="match status" value="1"/>
</dbReference>
<dbReference type="Gene3D" id="3.30.40.10">
    <property type="entry name" value="Zinc/RING finger domain, C3HC4 (zinc finger)"/>
    <property type="match status" value="1"/>
</dbReference>
<evidence type="ECO:0000256" key="3">
    <source>
        <dbReference type="ARBA" id="ARBA00022833"/>
    </source>
</evidence>
<keyword evidence="5" id="KW-0812">Transmembrane</keyword>
<gene>
    <name evidence="7" type="ORF">PSTG_15132</name>
</gene>
<dbReference type="InterPro" id="IPR017907">
    <property type="entry name" value="Znf_RING_CS"/>
</dbReference>
<keyword evidence="2 4" id="KW-0863">Zinc-finger</keyword>
<proteinExistence type="predicted"/>
<dbReference type="InterPro" id="IPR013083">
    <property type="entry name" value="Znf_RING/FYVE/PHD"/>
</dbReference>
<accession>A0A0L0UWW5</accession>
<evidence type="ECO:0000256" key="1">
    <source>
        <dbReference type="ARBA" id="ARBA00022723"/>
    </source>
</evidence>
<evidence type="ECO:0000256" key="5">
    <source>
        <dbReference type="SAM" id="Phobius"/>
    </source>
</evidence>
<evidence type="ECO:0000259" key="6">
    <source>
        <dbReference type="PROSITE" id="PS50089"/>
    </source>
</evidence>
<feature type="domain" description="RING-type" evidence="6">
    <location>
        <begin position="147"/>
        <end position="196"/>
    </location>
</feature>
<protein>
    <recommendedName>
        <fullName evidence="6">RING-type domain-containing protein</fullName>
    </recommendedName>
</protein>
<dbReference type="SMART" id="SM00184">
    <property type="entry name" value="RING"/>
    <property type="match status" value="1"/>
</dbReference>
<feature type="transmembrane region" description="Helical" evidence="5">
    <location>
        <begin position="208"/>
        <end position="227"/>
    </location>
</feature>
<keyword evidence="5" id="KW-1133">Transmembrane helix</keyword>
<feature type="transmembrane region" description="Helical" evidence="5">
    <location>
        <begin position="12"/>
        <end position="33"/>
    </location>
</feature>
<evidence type="ECO:0000256" key="4">
    <source>
        <dbReference type="PROSITE-ProRule" id="PRU00175"/>
    </source>
</evidence>
<evidence type="ECO:0000313" key="8">
    <source>
        <dbReference type="Proteomes" id="UP000054564"/>
    </source>
</evidence>
<reference evidence="8" key="1">
    <citation type="submission" date="2014-03" db="EMBL/GenBank/DDBJ databases">
        <title>The Genome Sequence of Puccinia striiformis f. sp. tritici PST-78.</title>
        <authorList>
            <consortium name="The Broad Institute Genome Sequencing Platform"/>
            <person name="Cuomo C."/>
            <person name="Hulbert S."/>
            <person name="Chen X."/>
            <person name="Walker B."/>
            <person name="Young S.K."/>
            <person name="Zeng Q."/>
            <person name="Gargeya S."/>
            <person name="Fitzgerald M."/>
            <person name="Haas B."/>
            <person name="Abouelleil A."/>
            <person name="Alvarado L."/>
            <person name="Arachchi H.M."/>
            <person name="Berlin A.M."/>
            <person name="Chapman S.B."/>
            <person name="Goldberg J."/>
            <person name="Griggs A."/>
            <person name="Gujja S."/>
            <person name="Hansen M."/>
            <person name="Howarth C."/>
            <person name="Imamovic A."/>
            <person name="Larimer J."/>
            <person name="McCowan C."/>
            <person name="Montmayeur A."/>
            <person name="Murphy C."/>
            <person name="Neiman D."/>
            <person name="Pearson M."/>
            <person name="Priest M."/>
            <person name="Roberts A."/>
            <person name="Saif S."/>
            <person name="Shea T."/>
            <person name="Sisk P."/>
            <person name="Sykes S."/>
            <person name="Wortman J."/>
            <person name="Nusbaum C."/>
            <person name="Birren B."/>
        </authorList>
    </citation>
    <scope>NUCLEOTIDE SEQUENCE [LARGE SCALE GENOMIC DNA]</scope>
    <source>
        <strain evidence="8">race PST-78</strain>
    </source>
</reference>
<organism evidence="7 8">
    <name type="scientific">Puccinia striiformis f. sp. tritici PST-78</name>
    <dbReference type="NCBI Taxonomy" id="1165861"/>
    <lineage>
        <taxon>Eukaryota</taxon>
        <taxon>Fungi</taxon>
        <taxon>Dikarya</taxon>
        <taxon>Basidiomycota</taxon>
        <taxon>Pucciniomycotina</taxon>
        <taxon>Pucciniomycetes</taxon>
        <taxon>Pucciniales</taxon>
        <taxon>Pucciniaceae</taxon>
        <taxon>Puccinia</taxon>
    </lineage>
</organism>
<keyword evidence="1" id="KW-0479">Metal-binding</keyword>
<dbReference type="EMBL" id="AJIL01000204">
    <property type="protein sequence ID" value="KNE91436.1"/>
    <property type="molecule type" value="Genomic_DNA"/>
</dbReference>
<keyword evidence="8" id="KW-1185">Reference proteome</keyword>
<dbReference type="Proteomes" id="UP000054564">
    <property type="component" value="Unassembled WGS sequence"/>
</dbReference>
<keyword evidence="3" id="KW-0862">Zinc</keyword>
<keyword evidence="5" id="KW-0472">Membrane</keyword>
<name>A0A0L0UWW5_9BASI</name>
<dbReference type="PROSITE" id="PS00518">
    <property type="entry name" value="ZF_RING_1"/>
    <property type="match status" value="1"/>
</dbReference>
<evidence type="ECO:0000256" key="2">
    <source>
        <dbReference type="ARBA" id="ARBA00022771"/>
    </source>
</evidence>